<organism evidence="1 2">
    <name type="scientific">Leptospira semungkisensis</name>
    <dbReference type="NCBI Taxonomy" id="2484985"/>
    <lineage>
        <taxon>Bacteria</taxon>
        <taxon>Pseudomonadati</taxon>
        <taxon>Spirochaetota</taxon>
        <taxon>Spirochaetia</taxon>
        <taxon>Leptospirales</taxon>
        <taxon>Leptospiraceae</taxon>
        <taxon>Leptospira</taxon>
    </lineage>
</organism>
<name>A0A4R9FYF1_9LEPT</name>
<sequence length="261" mass="29563">MTFTVSKIRKFFSKFLIYIILFSLGCNCGFRQSPLERNQTQGPNIPFLVSLPESGEYFSEIKKIPTGFYVRQVYLNHSSKLELSISQLTVSEAKNWEEIRFEGKLSIDESGKYFRFRPRLCRIFTSKNPGDRWTLTRAYECDHYEFLIWKSGNGEIRLVPGPEGEEGGLKLTSPRSGNPSRIAAIVLKVDSLITSVWGMRLSRVRSGASVYLEKQDGRKIDLKSLQTVETTGEIKTEKQGVVPGDFILYTNPSGDAKPLAL</sequence>
<evidence type="ECO:0000313" key="2">
    <source>
        <dbReference type="Proteomes" id="UP000297453"/>
    </source>
</evidence>
<evidence type="ECO:0008006" key="3">
    <source>
        <dbReference type="Google" id="ProtNLM"/>
    </source>
</evidence>
<gene>
    <name evidence="1" type="ORF">EHO59_10655</name>
</gene>
<reference evidence="1" key="1">
    <citation type="journal article" date="2019" name="PLoS Negl. Trop. Dis.">
        <title>Revisiting the worldwide diversity of Leptospira species in the environment.</title>
        <authorList>
            <person name="Vincent A.T."/>
            <person name="Schiettekatte O."/>
            <person name="Bourhy P."/>
            <person name="Veyrier F.J."/>
            <person name="Picardeau M."/>
        </authorList>
    </citation>
    <scope>NUCLEOTIDE SEQUENCE [LARGE SCALE GENOMIC DNA]</scope>
    <source>
        <strain evidence="1">SSS9</strain>
    </source>
</reference>
<proteinExistence type="predicted"/>
<protein>
    <recommendedName>
        <fullName evidence="3">Lipoprotein</fullName>
    </recommendedName>
</protein>
<dbReference type="Proteomes" id="UP000297453">
    <property type="component" value="Unassembled WGS sequence"/>
</dbReference>
<keyword evidence="2" id="KW-1185">Reference proteome</keyword>
<dbReference type="AlphaFoldDB" id="A0A4R9FYF1"/>
<dbReference type="PROSITE" id="PS51257">
    <property type="entry name" value="PROKAR_LIPOPROTEIN"/>
    <property type="match status" value="1"/>
</dbReference>
<comment type="caution">
    <text evidence="1">The sequence shown here is derived from an EMBL/GenBank/DDBJ whole genome shotgun (WGS) entry which is preliminary data.</text>
</comment>
<dbReference type="OrthoDB" id="338062at2"/>
<dbReference type="EMBL" id="RQEP01000012">
    <property type="protein sequence ID" value="TGK04052.1"/>
    <property type="molecule type" value="Genomic_DNA"/>
</dbReference>
<evidence type="ECO:0000313" key="1">
    <source>
        <dbReference type="EMBL" id="TGK04052.1"/>
    </source>
</evidence>
<accession>A0A4R9FYF1</accession>